<feature type="domain" description="Nudix hydrolase" evidence="2">
    <location>
        <begin position="7"/>
        <end position="150"/>
    </location>
</feature>
<keyword evidence="4" id="KW-1185">Reference proteome</keyword>
<evidence type="ECO:0000313" key="4">
    <source>
        <dbReference type="Proteomes" id="UP000030011"/>
    </source>
</evidence>
<gene>
    <name evidence="3" type="ORF">N803_02660</name>
</gene>
<dbReference type="Proteomes" id="UP000030011">
    <property type="component" value="Unassembled WGS sequence"/>
</dbReference>
<reference evidence="3 4" key="1">
    <citation type="submission" date="2013-08" db="EMBL/GenBank/DDBJ databases">
        <title>The genome sequence of Knoellia subterranea.</title>
        <authorList>
            <person name="Zhu W."/>
            <person name="Wang G."/>
        </authorList>
    </citation>
    <scope>NUCLEOTIDE SEQUENCE [LARGE SCALE GENOMIC DNA]</scope>
    <source>
        <strain evidence="3 4">KCTC 19937</strain>
    </source>
</reference>
<evidence type="ECO:0000256" key="1">
    <source>
        <dbReference type="ARBA" id="ARBA00022801"/>
    </source>
</evidence>
<organism evidence="3 4">
    <name type="scientific">Knoellia subterranea KCTC 19937</name>
    <dbReference type="NCBI Taxonomy" id="1385521"/>
    <lineage>
        <taxon>Bacteria</taxon>
        <taxon>Bacillati</taxon>
        <taxon>Actinomycetota</taxon>
        <taxon>Actinomycetes</taxon>
        <taxon>Micrococcales</taxon>
        <taxon>Intrasporangiaceae</taxon>
        <taxon>Knoellia</taxon>
    </lineage>
</organism>
<proteinExistence type="predicted"/>
<dbReference type="STRING" id="1385521.N803_02660"/>
<evidence type="ECO:0000313" key="3">
    <source>
        <dbReference type="EMBL" id="KGN39383.1"/>
    </source>
</evidence>
<dbReference type="AlphaFoldDB" id="A0A0A0JQD7"/>
<dbReference type="RefSeq" id="WP_052111628.1">
    <property type="nucleotide sequence ID" value="NZ_AVPK01000001.1"/>
</dbReference>
<comment type="caution">
    <text evidence="3">The sequence shown here is derived from an EMBL/GenBank/DDBJ whole genome shotgun (WGS) entry which is preliminary data.</text>
</comment>
<accession>A0A0A0JQD7</accession>
<dbReference type="InterPro" id="IPR020084">
    <property type="entry name" value="NUDIX_hydrolase_CS"/>
</dbReference>
<dbReference type="eggNOG" id="COG0494">
    <property type="taxonomic scope" value="Bacteria"/>
</dbReference>
<dbReference type="InterPro" id="IPR000086">
    <property type="entry name" value="NUDIX_hydrolase_dom"/>
</dbReference>
<dbReference type="CDD" id="cd04688">
    <property type="entry name" value="NUDIX_Hydrolase"/>
    <property type="match status" value="1"/>
</dbReference>
<evidence type="ECO:0000259" key="2">
    <source>
        <dbReference type="PROSITE" id="PS51462"/>
    </source>
</evidence>
<dbReference type="PROSITE" id="PS00893">
    <property type="entry name" value="NUDIX_BOX"/>
    <property type="match status" value="1"/>
</dbReference>
<dbReference type="Pfam" id="PF00293">
    <property type="entry name" value="NUDIX"/>
    <property type="match status" value="1"/>
</dbReference>
<dbReference type="SUPFAM" id="SSF55811">
    <property type="entry name" value="Nudix"/>
    <property type="match status" value="1"/>
</dbReference>
<dbReference type="GO" id="GO:0016787">
    <property type="term" value="F:hydrolase activity"/>
    <property type="evidence" value="ECO:0007669"/>
    <property type="project" value="UniProtKB-KW"/>
</dbReference>
<name>A0A0A0JQD7_9MICO</name>
<keyword evidence="1 3" id="KW-0378">Hydrolase</keyword>
<dbReference type="InterPro" id="IPR015797">
    <property type="entry name" value="NUDIX_hydrolase-like_dom_sf"/>
</dbReference>
<protein>
    <submittedName>
        <fullName evidence="3">NUDIX hydrolase</fullName>
    </submittedName>
</protein>
<sequence length="156" mass="16362">MGLERRAIRVTAVVVLLSPDGAAHAVARYEANRENPEGFHRLIGGGVEFGETGEAAVVREVAEELGAGVHDVVRHAVVESIFDYNGSPAHEIILVHSGRLDAAAVIPPEGGMLHENGRAIPVEWRPVDASNVSIPLYPSGIDALIRDLAVGVGAPG</sequence>
<dbReference type="Gene3D" id="3.90.79.10">
    <property type="entry name" value="Nucleoside Triphosphate Pyrophosphohydrolase"/>
    <property type="match status" value="1"/>
</dbReference>
<dbReference type="PROSITE" id="PS51462">
    <property type="entry name" value="NUDIX"/>
    <property type="match status" value="1"/>
</dbReference>
<dbReference type="EMBL" id="AVPK01000001">
    <property type="protein sequence ID" value="KGN39383.1"/>
    <property type="molecule type" value="Genomic_DNA"/>
</dbReference>